<comment type="subcellular location">
    <subcellularLocation>
        <location evidence="1">Cell membrane</location>
        <topology evidence="1">Multi-pass membrane protein</topology>
    </subcellularLocation>
</comment>
<dbReference type="GO" id="GO:0005886">
    <property type="term" value="C:plasma membrane"/>
    <property type="evidence" value="ECO:0007669"/>
    <property type="project" value="UniProtKB-SubCell"/>
</dbReference>
<keyword evidence="4 6" id="KW-1133">Transmembrane helix</keyword>
<dbReference type="AlphaFoldDB" id="A0A7W8UHN4"/>
<protein>
    <submittedName>
        <fullName evidence="7">Nitric oxide reductase NorF protein</fullName>
    </submittedName>
</protein>
<keyword evidence="5 6" id="KW-0472">Membrane</keyword>
<gene>
    <name evidence="7" type="ORF">GGD55_006280</name>
</gene>
<sequence length="77" mass="8322">MDHTPGGLLWSCSAQWKQEALPTIALVVVLALTLLKTRLIILDFMGLRNRSPRLAAALAAWPVFFAAVILAKALLPG</sequence>
<comment type="caution">
    <text evidence="7">The sequence shown here is derived from an EMBL/GenBank/DDBJ whole genome shotgun (WGS) entry which is preliminary data.</text>
</comment>
<dbReference type="EMBL" id="JACHBK010000021">
    <property type="protein sequence ID" value="MBB5539530.1"/>
    <property type="molecule type" value="Genomic_DNA"/>
</dbReference>
<evidence type="ECO:0000256" key="6">
    <source>
        <dbReference type="SAM" id="Phobius"/>
    </source>
</evidence>
<feature type="transmembrane region" description="Helical" evidence="6">
    <location>
        <begin position="20"/>
        <end position="42"/>
    </location>
</feature>
<reference evidence="7 8" key="1">
    <citation type="submission" date="2020-08" db="EMBL/GenBank/DDBJ databases">
        <title>Genomic Encyclopedia of Type Strains, Phase IV (KMG-V): Genome sequencing to study the core and pangenomes of soil and plant-associated prokaryotes.</title>
        <authorList>
            <person name="Whitman W."/>
        </authorList>
    </citation>
    <scope>NUCLEOTIDE SEQUENCE [LARGE SCALE GENOMIC DNA]</scope>
    <source>
        <strain evidence="7 8">SEMIA 4084</strain>
    </source>
</reference>
<evidence type="ECO:0000256" key="5">
    <source>
        <dbReference type="ARBA" id="ARBA00023136"/>
    </source>
</evidence>
<organism evidence="7 8">
    <name type="scientific">Rhizobium giardinii</name>
    <dbReference type="NCBI Taxonomy" id="56731"/>
    <lineage>
        <taxon>Bacteria</taxon>
        <taxon>Pseudomonadati</taxon>
        <taxon>Pseudomonadota</taxon>
        <taxon>Alphaproteobacteria</taxon>
        <taxon>Hyphomicrobiales</taxon>
        <taxon>Rhizobiaceae</taxon>
        <taxon>Rhizobium/Agrobacterium group</taxon>
        <taxon>Rhizobium</taxon>
    </lineage>
</organism>
<name>A0A7W8UHN4_9HYPH</name>
<keyword evidence="3 6" id="KW-0812">Transmembrane</keyword>
<accession>A0A7W8UHN4</accession>
<feature type="transmembrane region" description="Helical" evidence="6">
    <location>
        <begin position="54"/>
        <end position="75"/>
    </location>
</feature>
<evidence type="ECO:0000313" key="8">
    <source>
        <dbReference type="Proteomes" id="UP000585507"/>
    </source>
</evidence>
<dbReference type="Proteomes" id="UP000585507">
    <property type="component" value="Unassembled WGS sequence"/>
</dbReference>
<evidence type="ECO:0000313" key="7">
    <source>
        <dbReference type="EMBL" id="MBB5539530.1"/>
    </source>
</evidence>
<proteinExistence type="predicted"/>
<dbReference type="RefSeq" id="WP_083925997.1">
    <property type="nucleotide sequence ID" value="NZ_JACHBK010000021.1"/>
</dbReference>
<evidence type="ECO:0000256" key="2">
    <source>
        <dbReference type="ARBA" id="ARBA00022475"/>
    </source>
</evidence>
<dbReference type="Pfam" id="PF03626">
    <property type="entry name" value="COX4_pro"/>
    <property type="match status" value="1"/>
</dbReference>
<keyword evidence="2" id="KW-1003">Cell membrane</keyword>
<evidence type="ECO:0000256" key="3">
    <source>
        <dbReference type="ARBA" id="ARBA00022692"/>
    </source>
</evidence>
<keyword evidence="8" id="KW-1185">Reference proteome</keyword>
<dbReference type="InterPro" id="IPR005171">
    <property type="entry name" value="Cyt_c_oxidase_su4_prok"/>
</dbReference>
<evidence type="ECO:0000256" key="4">
    <source>
        <dbReference type="ARBA" id="ARBA00022989"/>
    </source>
</evidence>
<evidence type="ECO:0000256" key="1">
    <source>
        <dbReference type="ARBA" id="ARBA00004651"/>
    </source>
</evidence>